<dbReference type="GO" id="GO:0005737">
    <property type="term" value="C:cytoplasm"/>
    <property type="evidence" value="ECO:0007669"/>
    <property type="project" value="TreeGrafter"/>
</dbReference>
<dbReference type="OrthoDB" id="9795692at2"/>
<dbReference type="AlphaFoldDB" id="A0A5C8PGH2"/>
<accession>A0A5C8PGH2</accession>
<dbReference type="Gene3D" id="3.10.490.10">
    <property type="entry name" value="Gamma-glutamyl cyclotransferase-like"/>
    <property type="match status" value="1"/>
</dbReference>
<keyword evidence="4" id="KW-1185">Reference proteome</keyword>
<evidence type="ECO:0000256" key="2">
    <source>
        <dbReference type="ARBA" id="ARBA00023239"/>
    </source>
</evidence>
<reference evidence="3 4" key="1">
    <citation type="submission" date="2019-06" db="EMBL/GenBank/DDBJ databases">
        <title>New taxonomy in bacterial strain CC-CFT640, isolated from vineyard.</title>
        <authorList>
            <person name="Lin S.-Y."/>
            <person name="Tsai C.-F."/>
            <person name="Young C.-C."/>
        </authorList>
    </citation>
    <scope>NUCLEOTIDE SEQUENCE [LARGE SCALE GENOMIC DNA]</scope>
    <source>
        <strain evidence="3 4">CC-CFT640</strain>
    </source>
</reference>
<dbReference type="EC" id="4.3.2.7" evidence="1"/>
<dbReference type="GO" id="GO:0061928">
    <property type="term" value="F:glutathione specific gamma-glutamylcyclotransferase activity"/>
    <property type="evidence" value="ECO:0007669"/>
    <property type="project" value="UniProtKB-EC"/>
</dbReference>
<evidence type="ECO:0000313" key="4">
    <source>
        <dbReference type="Proteomes" id="UP000321638"/>
    </source>
</evidence>
<evidence type="ECO:0000256" key="1">
    <source>
        <dbReference type="ARBA" id="ARBA00012344"/>
    </source>
</evidence>
<dbReference type="PANTHER" id="PTHR12192">
    <property type="entry name" value="CATION TRANSPORT PROTEIN CHAC-RELATED"/>
    <property type="match status" value="1"/>
</dbReference>
<dbReference type="Pfam" id="PF04752">
    <property type="entry name" value="ChaC"/>
    <property type="match status" value="1"/>
</dbReference>
<evidence type="ECO:0000313" key="3">
    <source>
        <dbReference type="EMBL" id="TXL72774.1"/>
    </source>
</evidence>
<dbReference type="RefSeq" id="WP_147849456.1">
    <property type="nucleotide sequence ID" value="NZ_VDUZ01000030.1"/>
</dbReference>
<dbReference type="GO" id="GO:0016740">
    <property type="term" value="F:transferase activity"/>
    <property type="evidence" value="ECO:0007669"/>
    <property type="project" value="UniProtKB-KW"/>
</dbReference>
<sequence length="224" mass="25448">MLKREELTPERVDQIASEAKAAGFDYFLSRAEREQRLAEALIRWKPGTDAWVFAYGSLMWNPAFHFVERRPGRLEGYRRSFCFWTPLGRGTPEKPGLMLAIEKGGVCDGMAYRVAASEVETELSILFNREMLSGIYDAVWVDVTDPGGQRLSAVTFVINPGHPQYCGRLDMDRKADHIAHAEGRRGTCRAYLFETADQLRDLGVRDPYIDSLETEVLRLRGGKR</sequence>
<organism evidence="3 4">
    <name type="scientific">Vineibacter terrae</name>
    <dbReference type="NCBI Taxonomy" id="2586908"/>
    <lineage>
        <taxon>Bacteria</taxon>
        <taxon>Pseudomonadati</taxon>
        <taxon>Pseudomonadota</taxon>
        <taxon>Alphaproteobacteria</taxon>
        <taxon>Hyphomicrobiales</taxon>
        <taxon>Vineibacter</taxon>
    </lineage>
</organism>
<protein>
    <recommendedName>
        <fullName evidence="1">glutathione-specific gamma-glutamylcyclotransferase</fullName>
        <ecNumber evidence="1">4.3.2.7</ecNumber>
    </recommendedName>
</protein>
<dbReference type="Proteomes" id="UP000321638">
    <property type="component" value="Unassembled WGS sequence"/>
</dbReference>
<dbReference type="InterPro" id="IPR036568">
    <property type="entry name" value="GGCT-like_sf"/>
</dbReference>
<dbReference type="PANTHER" id="PTHR12192:SF2">
    <property type="entry name" value="GLUTATHIONE-SPECIFIC GAMMA-GLUTAMYLCYCLOTRANSFERASE 2"/>
    <property type="match status" value="1"/>
</dbReference>
<dbReference type="CDD" id="cd06661">
    <property type="entry name" value="GGCT_like"/>
    <property type="match status" value="1"/>
</dbReference>
<proteinExistence type="predicted"/>
<keyword evidence="3" id="KW-0808">Transferase</keyword>
<dbReference type="InterPro" id="IPR006840">
    <property type="entry name" value="ChaC"/>
</dbReference>
<comment type="caution">
    <text evidence="3">The sequence shown here is derived from an EMBL/GenBank/DDBJ whole genome shotgun (WGS) entry which is preliminary data.</text>
</comment>
<name>A0A5C8PGH2_9HYPH</name>
<dbReference type="InterPro" id="IPR013024">
    <property type="entry name" value="GGCT-like"/>
</dbReference>
<dbReference type="SUPFAM" id="SSF110857">
    <property type="entry name" value="Gamma-glutamyl cyclotransferase-like"/>
    <property type="match status" value="1"/>
</dbReference>
<gene>
    <name evidence="3" type="ORF">FHP25_23660</name>
</gene>
<dbReference type="GO" id="GO:0006751">
    <property type="term" value="P:glutathione catabolic process"/>
    <property type="evidence" value="ECO:0007669"/>
    <property type="project" value="InterPro"/>
</dbReference>
<dbReference type="EMBL" id="VDUZ01000030">
    <property type="protein sequence ID" value="TXL72774.1"/>
    <property type="molecule type" value="Genomic_DNA"/>
</dbReference>
<keyword evidence="2" id="KW-0456">Lyase</keyword>